<dbReference type="RefSeq" id="WP_091829639.1">
    <property type="nucleotide sequence ID" value="NZ_FNZK01000003.1"/>
</dbReference>
<organism evidence="10 11">
    <name type="scientific">Propionispira arboris</name>
    <dbReference type="NCBI Taxonomy" id="84035"/>
    <lineage>
        <taxon>Bacteria</taxon>
        <taxon>Bacillati</taxon>
        <taxon>Bacillota</taxon>
        <taxon>Negativicutes</taxon>
        <taxon>Selenomonadales</taxon>
        <taxon>Selenomonadaceae</taxon>
        <taxon>Propionispira</taxon>
    </lineage>
</organism>
<name>A0A1H6W4V3_9FIRM</name>
<evidence type="ECO:0000313" key="11">
    <source>
        <dbReference type="Proteomes" id="UP000199662"/>
    </source>
</evidence>
<comment type="cofactor">
    <cofactor evidence="8">
        <name>Zn(2+)</name>
        <dbReference type="ChEBI" id="CHEBI:29105"/>
    </cofactor>
    <text evidence="8">Binds 1 zinc ion.</text>
</comment>
<evidence type="ECO:0000256" key="3">
    <source>
        <dbReference type="ARBA" id="ARBA00022833"/>
    </source>
</evidence>
<keyword evidence="3 8" id="KW-0862">Zinc</keyword>
<keyword evidence="7 8" id="KW-0804">Transcription</keyword>
<keyword evidence="5 8" id="KW-0805">Transcription regulation</keyword>
<dbReference type="InterPro" id="IPR005144">
    <property type="entry name" value="ATP-cone_dom"/>
</dbReference>
<dbReference type="PANTHER" id="PTHR30455:SF2">
    <property type="entry name" value="TRANSCRIPTIONAL REPRESSOR NRDR"/>
    <property type="match status" value="1"/>
</dbReference>
<keyword evidence="6 8" id="KW-0238">DNA-binding</keyword>
<dbReference type="PROSITE" id="PS51161">
    <property type="entry name" value="ATP_CONE"/>
    <property type="match status" value="1"/>
</dbReference>
<gene>
    <name evidence="8" type="primary">nrdR</name>
    <name evidence="10" type="ORF">SAMN05660742_103233</name>
</gene>
<evidence type="ECO:0000256" key="4">
    <source>
        <dbReference type="ARBA" id="ARBA00022840"/>
    </source>
</evidence>
<keyword evidence="11" id="KW-1185">Reference proteome</keyword>
<evidence type="ECO:0000256" key="2">
    <source>
        <dbReference type="ARBA" id="ARBA00022741"/>
    </source>
</evidence>
<dbReference type="EMBL" id="FNZK01000003">
    <property type="protein sequence ID" value="SEJ11933.1"/>
    <property type="molecule type" value="Genomic_DNA"/>
</dbReference>
<evidence type="ECO:0000256" key="8">
    <source>
        <dbReference type="HAMAP-Rule" id="MF_00440"/>
    </source>
</evidence>
<dbReference type="InterPro" id="IPR003796">
    <property type="entry name" value="RNR_NrdR-like"/>
</dbReference>
<keyword evidence="2 8" id="KW-0547">Nucleotide-binding</keyword>
<reference evidence="10 11" key="1">
    <citation type="submission" date="2016-10" db="EMBL/GenBank/DDBJ databases">
        <authorList>
            <person name="de Groot N.N."/>
        </authorList>
    </citation>
    <scope>NUCLEOTIDE SEQUENCE [LARGE SCALE GENOMIC DNA]</scope>
    <source>
        <strain evidence="10 11">DSM 2179</strain>
    </source>
</reference>
<dbReference type="GO" id="GO:0045892">
    <property type="term" value="P:negative regulation of DNA-templated transcription"/>
    <property type="evidence" value="ECO:0007669"/>
    <property type="project" value="UniProtKB-UniRule"/>
</dbReference>
<accession>A0A1H6W4V3</accession>
<comment type="similarity">
    <text evidence="8">Belongs to the NrdR family.</text>
</comment>
<dbReference type="STRING" id="84035.SAMN05660742_103233"/>
<dbReference type="PANTHER" id="PTHR30455">
    <property type="entry name" value="TRANSCRIPTIONAL REPRESSOR NRDR"/>
    <property type="match status" value="1"/>
</dbReference>
<dbReference type="InterPro" id="IPR055173">
    <property type="entry name" value="NrdR-like_N"/>
</dbReference>
<proteinExistence type="inferred from homology"/>
<evidence type="ECO:0000256" key="5">
    <source>
        <dbReference type="ARBA" id="ARBA00023015"/>
    </source>
</evidence>
<dbReference type="NCBIfam" id="TIGR00244">
    <property type="entry name" value="transcriptional regulator NrdR"/>
    <property type="match status" value="1"/>
</dbReference>
<dbReference type="Pfam" id="PF22811">
    <property type="entry name" value="Zn_ribbon_NrdR"/>
    <property type="match status" value="1"/>
</dbReference>
<dbReference type="GO" id="GO:0003677">
    <property type="term" value="F:DNA binding"/>
    <property type="evidence" value="ECO:0007669"/>
    <property type="project" value="UniProtKB-KW"/>
</dbReference>
<comment type="function">
    <text evidence="8">Negatively regulates transcription of bacterial ribonucleotide reductase nrd genes and operons by binding to NrdR-boxes.</text>
</comment>
<dbReference type="GO" id="GO:0005524">
    <property type="term" value="F:ATP binding"/>
    <property type="evidence" value="ECO:0007669"/>
    <property type="project" value="UniProtKB-UniRule"/>
</dbReference>
<dbReference type="AlphaFoldDB" id="A0A1H6W4V3"/>
<feature type="domain" description="ATP-cone" evidence="9">
    <location>
        <begin position="49"/>
        <end position="139"/>
    </location>
</feature>
<feature type="zinc finger region" evidence="8">
    <location>
        <begin position="3"/>
        <end position="34"/>
    </location>
</feature>
<dbReference type="GO" id="GO:0008270">
    <property type="term" value="F:zinc ion binding"/>
    <property type="evidence" value="ECO:0007669"/>
    <property type="project" value="UniProtKB-UniRule"/>
</dbReference>
<evidence type="ECO:0000259" key="9">
    <source>
        <dbReference type="PROSITE" id="PS51161"/>
    </source>
</evidence>
<dbReference type="HAMAP" id="MF_00440">
    <property type="entry name" value="NrdR"/>
    <property type="match status" value="1"/>
</dbReference>
<dbReference type="Proteomes" id="UP000199662">
    <property type="component" value="Unassembled WGS sequence"/>
</dbReference>
<evidence type="ECO:0000256" key="6">
    <source>
        <dbReference type="ARBA" id="ARBA00023125"/>
    </source>
</evidence>
<protein>
    <recommendedName>
        <fullName evidence="8">Transcriptional repressor NrdR</fullName>
    </recommendedName>
</protein>
<sequence length="160" mass="18594">MRCPFCKTADSRVIDSRAADDGNTIRRRRECTSCGKRFTTYEVIEKIPLMVIKNDGRRVLFDRNKLLNGLIRSCDKRTVSMEKIINLTDEIEKELRNPMDREVSAVAIGQLVMEKLKAFDDVAYIRFASVYRKFTDISNFKEELEELIESKKNDSTKSKN</sequence>
<evidence type="ECO:0000256" key="1">
    <source>
        <dbReference type="ARBA" id="ARBA00022491"/>
    </source>
</evidence>
<evidence type="ECO:0000313" key="10">
    <source>
        <dbReference type="EMBL" id="SEJ11933.1"/>
    </source>
</evidence>
<keyword evidence="1 8" id="KW-0678">Repressor</keyword>
<dbReference type="Pfam" id="PF03477">
    <property type="entry name" value="ATP-cone"/>
    <property type="match status" value="1"/>
</dbReference>
<evidence type="ECO:0000256" key="7">
    <source>
        <dbReference type="ARBA" id="ARBA00023163"/>
    </source>
</evidence>
<keyword evidence="8" id="KW-0863">Zinc-finger</keyword>
<keyword evidence="4 8" id="KW-0067">ATP-binding</keyword>
<keyword evidence="8" id="KW-0479">Metal-binding</keyword>